<evidence type="ECO:0000256" key="1">
    <source>
        <dbReference type="SAM" id="Phobius"/>
    </source>
</evidence>
<organism evidence="2 3">
    <name type="scientific">Triticum urartu</name>
    <name type="common">Red wild einkorn</name>
    <name type="synonym">Crithodium urartu</name>
    <dbReference type="NCBI Taxonomy" id="4572"/>
    <lineage>
        <taxon>Eukaryota</taxon>
        <taxon>Viridiplantae</taxon>
        <taxon>Streptophyta</taxon>
        <taxon>Embryophyta</taxon>
        <taxon>Tracheophyta</taxon>
        <taxon>Spermatophyta</taxon>
        <taxon>Magnoliopsida</taxon>
        <taxon>Liliopsida</taxon>
        <taxon>Poales</taxon>
        <taxon>Poaceae</taxon>
        <taxon>BOP clade</taxon>
        <taxon>Pooideae</taxon>
        <taxon>Triticodae</taxon>
        <taxon>Triticeae</taxon>
        <taxon>Triticinae</taxon>
        <taxon>Triticum</taxon>
    </lineage>
</organism>
<dbReference type="EnsemblPlants" id="TuG1812G0600003253.01.T06">
    <property type="protein sequence ID" value="TuG1812G0600003253.01.T06.cds435864"/>
    <property type="gene ID" value="TuG1812G0600003253.01"/>
</dbReference>
<keyword evidence="3" id="KW-1185">Reference proteome</keyword>
<reference evidence="2" key="2">
    <citation type="submission" date="2018-03" db="EMBL/GenBank/DDBJ databases">
        <title>The Triticum urartu genome reveals the dynamic nature of wheat genome evolution.</title>
        <authorList>
            <person name="Ling H."/>
            <person name="Ma B."/>
            <person name="Shi X."/>
            <person name="Liu H."/>
            <person name="Dong L."/>
            <person name="Sun H."/>
            <person name="Cao Y."/>
            <person name="Gao Q."/>
            <person name="Zheng S."/>
            <person name="Li Y."/>
            <person name="Yu Y."/>
            <person name="Du H."/>
            <person name="Qi M."/>
            <person name="Li Y."/>
            <person name="Yu H."/>
            <person name="Cui Y."/>
            <person name="Wang N."/>
            <person name="Chen C."/>
            <person name="Wu H."/>
            <person name="Zhao Y."/>
            <person name="Zhang J."/>
            <person name="Li Y."/>
            <person name="Zhou W."/>
            <person name="Zhang B."/>
            <person name="Hu W."/>
            <person name="Eijk M."/>
            <person name="Tang J."/>
            <person name="Witsenboer H."/>
            <person name="Zhao S."/>
            <person name="Li Z."/>
            <person name="Zhang A."/>
            <person name="Wang D."/>
            <person name="Liang C."/>
        </authorList>
    </citation>
    <scope>NUCLEOTIDE SEQUENCE [LARGE SCALE GENOMIC DNA]</scope>
    <source>
        <strain evidence="2">cv. G1812</strain>
    </source>
</reference>
<dbReference type="AlphaFoldDB" id="A0A8R7UYJ5"/>
<dbReference type="Gramene" id="TuG1812G0600003253.01.T05">
    <property type="protein sequence ID" value="TuG1812G0600003253.01.T05.cds435860"/>
    <property type="gene ID" value="TuG1812G0600003253.01"/>
</dbReference>
<accession>A0A8R7UYJ5</accession>
<feature type="transmembrane region" description="Helical" evidence="1">
    <location>
        <begin position="38"/>
        <end position="60"/>
    </location>
</feature>
<proteinExistence type="predicted"/>
<dbReference type="EnsemblPlants" id="TuG1812G0600003253.01.T05">
    <property type="protein sequence ID" value="TuG1812G0600003253.01.T05.cds435860"/>
    <property type="gene ID" value="TuG1812G0600003253.01"/>
</dbReference>
<reference evidence="2" key="3">
    <citation type="submission" date="2022-06" db="UniProtKB">
        <authorList>
            <consortium name="EnsemblPlants"/>
        </authorList>
    </citation>
    <scope>IDENTIFICATION</scope>
</reference>
<dbReference type="Gramene" id="TuG1812G0600003253.01.T04">
    <property type="protein sequence ID" value="TuG1812G0600003253.01.T04.cds435849"/>
    <property type="gene ID" value="TuG1812G0600003253.01"/>
</dbReference>
<evidence type="ECO:0000313" key="2">
    <source>
        <dbReference type="EnsemblPlants" id="TuG1812G0600003253.01.T04.cds435849"/>
    </source>
</evidence>
<sequence>MLCVSSPALDMIAQYFRYWFPLCSFSLEYLGFSLNHFVLWYFGVCSFNFPTEIVHGYALLGDKFLRVVRFPSVSDEIFTYHTSSISTFHPFFTSLSSLGFCL</sequence>
<dbReference type="Gramene" id="TuG1812G0600003253.01.T06">
    <property type="protein sequence ID" value="TuG1812G0600003253.01.T06.cds435864"/>
    <property type="gene ID" value="TuG1812G0600003253.01"/>
</dbReference>
<keyword evidence="1" id="KW-1133">Transmembrane helix</keyword>
<reference evidence="3" key="1">
    <citation type="journal article" date="2013" name="Nature">
        <title>Draft genome of the wheat A-genome progenitor Triticum urartu.</title>
        <authorList>
            <person name="Ling H.Q."/>
            <person name="Zhao S."/>
            <person name="Liu D."/>
            <person name="Wang J."/>
            <person name="Sun H."/>
            <person name="Zhang C."/>
            <person name="Fan H."/>
            <person name="Li D."/>
            <person name="Dong L."/>
            <person name="Tao Y."/>
            <person name="Gao C."/>
            <person name="Wu H."/>
            <person name="Li Y."/>
            <person name="Cui Y."/>
            <person name="Guo X."/>
            <person name="Zheng S."/>
            <person name="Wang B."/>
            <person name="Yu K."/>
            <person name="Liang Q."/>
            <person name="Yang W."/>
            <person name="Lou X."/>
            <person name="Chen J."/>
            <person name="Feng M."/>
            <person name="Jian J."/>
            <person name="Zhang X."/>
            <person name="Luo G."/>
            <person name="Jiang Y."/>
            <person name="Liu J."/>
            <person name="Wang Z."/>
            <person name="Sha Y."/>
            <person name="Zhang B."/>
            <person name="Wu H."/>
            <person name="Tang D."/>
            <person name="Shen Q."/>
            <person name="Xue P."/>
            <person name="Zou S."/>
            <person name="Wang X."/>
            <person name="Liu X."/>
            <person name="Wang F."/>
            <person name="Yang Y."/>
            <person name="An X."/>
            <person name="Dong Z."/>
            <person name="Zhang K."/>
            <person name="Zhang X."/>
            <person name="Luo M.C."/>
            <person name="Dvorak J."/>
            <person name="Tong Y."/>
            <person name="Wang J."/>
            <person name="Yang H."/>
            <person name="Li Z."/>
            <person name="Wang D."/>
            <person name="Zhang A."/>
            <person name="Wang J."/>
        </authorList>
    </citation>
    <scope>NUCLEOTIDE SEQUENCE</scope>
    <source>
        <strain evidence="3">cv. G1812</strain>
    </source>
</reference>
<dbReference type="EnsemblPlants" id="TuG1812G0600003253.01.T04">
    <property type="protein sequence ID" value="TuG1812G0600003253.01.T04.cds435849"/>
    <property type="gene ID" value="TuG1812G0600003253.01"/>
</dbReference>
<evidence type="ECO:0000313" key="3">
    <source>
        <dbReference type="Proteomes" id="UP000015106"/>
    </source>
</evidence>
<keyword evidence="1" id="KW-0472">Membrane</keyword>
<name>A0A8R7UYJ5_TRIUA</name>
<protein>
    <submittedName>
        <fullName evidence="2">Uncharacterized protein</fullName>
    </submittedName>
</protein>
<keyword evidence="1" id="KW-0812">Transmembrane</keyword>
<dbReference type="Proteomes" id="UP000015106">
    <property type="component" value="Chromosome 6"/>
</dbReference>